<gene>
    <name evidence="2" type="ORF">A4X13_0g5206</name>
</gene>
<dbReference type="GO" id="GO:0031380">
    <property type="term" value="C:nuclear RNA-directed RNA polymerase complex"/>
    <property type="evidence" value="ECO:0007669"/>
    <property type="project" value="TreeGrafter"/>
</dbReference>
<comment type="catalytic activity">
    <reaction evidence="1">
        <text>RNA(n) + a ribonucleoside 5'-triphosphate = RNA(n+1) + diphosphate</text>
        <dbReference type="Rhea" id="RHEA:21248"/>
        <dbReference type="Rhea" id="RHEA-COMP:14527"/>
        <dbReference type="Rhea" id="RHEA-COMP:17342"/>
        <dbReference type="ChEBI" id="CHEBI:33019"/>
        <dbReference type="ChEBI" id="CHEBI:61557"/>
        <dbReference type="ChEBI" id="CHEBI:140395"/>
        <dbReference type="EC" id="2.7.7.48"/>
    </reaction>
</comment>
<reference evidence="2" key="2">
    <citation type="journal article" date="2019" name="IMA Fungus">
        <title>Genome sequencing and comparison of five Tilletia species to identify candidate genes for the detection of regulated species infecting wheat.</title>
        <authorList>
            <person name="Nguyen H.D.T."/>
            <person name="Sultana T."/>
            <person name="Kesanakurti P."/>
            <person name="Hambleton S."/>
        </authorList>
    </citation>
    <scope>NUCLEOTIDE SEQUENCE</scope>
    <source>
        <strain evidence="2">DAOMC 236416</strain>
    </source>
</reference>
<dbReference type="GO" id="GO:0030422">
    <property type="term" value="P:siRNA processing"/>
    <property type="evidence" value="ECO:0007669"/>
    <property type="project" value="TreeGrafter"/>
</dbReference>
<name>A0A177TR61_9BASI</name>
<dbReference type="EC" id="2.7.7.48" evidence="1"/>
<evidence type="ECO:0000313" key="2">
    <source>
        <dbReference type="EMBL" id="KAE8249461.1"/>
    </source>
</evidence>
<keyword evidence="1" id="KW-0696">RNA-directed RNA polymerase</keyword>
<dbReference type="InterPro" id="IPR007855">
    <property type="entry name" value="RDRP"/>
</dbReference>
<keyword evidence="1" id="KW-0548">Nucleotidyltransferase</keyword>
<accession>A0A177TR61</accession>
<evidence type="ECO:0000256" key="1">
    <source>
        <dbReference type="RuleBase" id="RU363098"/>
    </source>
</evidence>
<comment type="caution">
    <text evidence="2">The sequence shown here is derived from an EMBL/GenBank/DDBJ whole genome shotgun (WGS) entry which is preliminary data.</text>
</comment>
<dbReference type="InterPro" id="IPR035979">
    <property type="entry name" value="RBD_domain_sf"/>
</dbReference>
<dbReference type="SUPFAM" id="SSF54928">
    <property type="entry name" value="RNA-binding domain, RBD"/>
    <property type="match status" value="1"/>
</dbReference>
<protein>
    <recommendedName>
        <fullName evidence="1">RNA-dependent RNA polymerase</fullName>
        <ecNumber evidence="1">2.7.7.48</ecNumber>
    </recommendedName>
</protein>
<reference evidence="2" key="1">
    <citation type="submission" date="2016-04" db="EMBL/GenBank/DDBJ databases">
        <authorList>
            <person name="Nguyen H.D."/>
            <person name="Samba Siva P."/>
            <person name="Cullis J."/>
            <person name="Levesque C.A."/>
            <person name="Hambleton S."/>
        </authorList>
    </citation>
    <scope>NUCLEOTIDE SEQUENCE</scope>
    <source>
        <strain evidence="2">DAOMC 236416</strain>
    </source>
</reference>
<organism evidence="2 3">
    <name type="scientific">Tilletia indica</name>
    <dbReference type="NCBI Taxonomy" id="43049"/>
    <lineage>
        <taxon>Eukaryota</taxon>
        <taxon>Fungi</taxon>
        <taxon>Dikarya</taxon>
        <taxon>Basidiomycota</taxon>
        <taxon>Ustilaginomycotina</taxon>
        <taxon>Exobasidiomycetes</taxon>
        <taxon>Tilletiales</taxon>
        <taxon>Tilletiaceae</taxon>
        <taxon>Tilletia</taxon>
    </lineage>
</organism>
<sequence length="1292" mass="144597">MASIFVGNIPFGTKERDLRKRFGKVIKRVCTQNRIEPLPRFHVDLWKGRGAGRGKVSFGCLRTTHLVLGYLNRHLMRVKGKVLKIVLANEPDLRRIKALKDAVPQADAVSDYDSDGDGDEDFSNHDQIAFGRLTCGVWRVDGSYAEAWGLRPDGSAGGRPVMRIEHDNAYLHIDLDHRKLQISLYDIETFVTDGLPPGRCYITLRALPNFLESPQVNNIGHDLDALSSMFGGNFFIDEMMSKRTRTSALSDKHAVVSPFCWVYALEYIDMAECARFFKRNERRLGLPTMMMPSRNVGPAPFSPNILKEVNDWIRQLDFQLAFQLEAWMYNRYILPEEILELKPNIELLSKEHGSKAVAMAIKDLSSSIPYRDAFEGLEAASRCDVEEIKRRLLRHFHSTSRLRFVREKHNTGVEVHAITVTPTAIYYEGPNVDPGNRIIRQYPGHEDNYLRVRFADESQQRICFQSGVDVRSKILLGRFKSVLNEGITIAGRNLDFLAFSSSALREHSTWFCRSSFVVDGEIITAQSIRDGVGDLKHIRCPPRWAARLGQSFTTTHTTLRVPVECISEDIKDVERNGHCFSDGVGTISRAVVRDLTGNATKSIKKGPVVFQIRLGGAKGVLALDSRLEGYVVNVRPSQIKYRHPPDVKELTLEVVMSCTAPLPLYLNRPMVALLETLGTPAQSFLDLQNQAVASLKRALKSPSDAAKVLTQYGLGQASKLGQILTGLASSQMGRNTINAVQKVPFLRHCVVASLTHALRAIKYRCRVPVPESVTLMGILDETGELAEGEIYVSVRPKKGKRTVMEGQCLVTRSPMMHPGDVQFAYAIGDLEKGHPLRDLHNCVVFSSKGARPLQTKLSGGDLDGDLYNIIQYAPLLPQSVYHPGEYPIVKPVTLQRDVVIEDVVDFFLDYIESDQLGRIANLHLLNADRSPQGVLDPMCIQLAELHSTAVDMAKTGIKPNLGQIPKAIDTKNKPDFMQKEFRLEPDVPDFSLTQKEKKDKSRRARYARETTGFYRSPKALGQLFRQIDVSADIANWQARVRPAGDEEPVYKWAEPIKKALSAYVDFGAVDWYSGTIEPTHLDLLEEYYVELDSLCRDFAPEGRSDFLTEEEMFVCTVLGRGPYTLHNRNFDVINSLRLTTRALIKRVLDVILSEDPNAATETGTATGSGLRSFQPLDINSIGRSKGDAGDSVRSGAATIVEDDFDYFSDDGTEIATQAGDFDQFGVFQEDDDDDGSSVLSAADSDPALRMERLCAFFCSAVNYQEVNPGRRSAPWIVMPEIFKTMTELDQRQ</sequence>
<dbReference type="GO" id="GO:0003723">
    <property type="term" value="F:RNA binding"/>
    <property type="evidence" value="ECO:0007669"/>
    <property type="project" value="UniProtKB-UniRule"/>
</dbReference>
<dbReference type="PANTHER" id="PTHR23079:SF17">
    <property type="entry name" value="RNA-DEPENDENT RNA POLYMERASE"/>
    <property type="match status" value="1"/>
</dbReference>
<evidence type="ECO:0000313" key="3">
    <source>
        <dbReference type="Proteomes" id="UP000077521"/>
    </source>
</evidence>
<dbReference type="InterPro" id="IPR057596">
    <property type="entry name" value="RDRP_core"/>
</dbReference>
<dbReference type="Pfam" id="PF05183">
    <property type="entry name" value="RdRP"/>
    <property type="match status" value="1"/>
</dbReference>
<keyword evidence="1" id="KW-0808">Transferase</keyword>
<comment type="similarity">
    <text evidence="1">Belongs to the RdRP family.</text>
</comment>
<keyword evidence="1" id="KW-0694">RNA-binding</keyword>
<dbReference type="InterPro" id="IPR000504">
    <property type="entry name" value="RRM_dom"/>
</dbReference>
<keyword evidence="3" id="KW-1185">Reference proteome</keyword>
<dbReference type="PANTHER" id="PTHR23079">
    <property type="entry name" value="RNA-DEPENDENT RNA POLYMERASE"/>
    <property type="match status" value="1"/>
</dbReference>
<dbReference type="InterPro" id="IPR057503">
    <property type="entry name" value="PH_RdRP"/>
</dbReference>
<dbReference type="PROSITE" id="PS50102">
    <property type="entry name" value="RRM"/>
    <property type="match status" value="1"/>
</dbReference>
<dbReference type="Proteomes" id="UP000077521">
    <property type="component" value="Unassembled WGS sequence"/>
</dbReference>
<dbReference type="GO" id="GO:0003968">
    <property type="term" value="F:RNA-directed RNA polymerase activity"/>
    <property type="evidence" value="ECO:0007669"/>
    <property type="project" value="UniProtKB-KW"/>
</dbReference>
<proteinExistence type="inferred from homology"/>
<dbReference type="Pfam" id="PF25358">
    <property type="entry name" value="PH_fung_RdRP"/>
    <property type="match status" value="1"/>
</dbReference>
<dbReference type="EMBL" id="LWDF02000386">
    <property type="protein sequence ID" value="KAE8249461.1"/>
    <property type="molecule type" value="Genomic_DNA"/>
</dbReference>